<keyword evidence="3" id="KW-0010">Activator</keyword>
<keyword evidence="2" id="KW-0238">DNA-binding</keyword>
<evidence type="ECO:0000313" key="7">
    <source>
        <dbReference type="Proteomes" id="UP001200557"/>
    </source>
</evidence>
<dbReference type="RefSeq" id="WP_235224904.1">
    <property type="nucleotide sequence ID" value="NZ_JAKGAQ010000001.1"/>
</dbReference>
<sequence length="272" mass="29933">MMTDPQNRLALTAIAQNAGQGRWRTEAMRSHSSPRLMFVARGQGRITIAGLTSGFGANNLIYIPAGTMYGFEVGPTVFGQMLTVPSAMATEWPLEPIHLRLRDVVAQKELAAHLDALERELKSHQPSHQRAAHYQLGLLSVYFERQLELRDSDTKDARAETASARLVAAYTDLIERDFHDHGGVADYAAKLGVTPTHLARCCRQTSGKSALELLNDRILFEARLLLRDTKDPVQKIASDLGFGSAAYFTRTFAAQTGLTPSKFRQKGPLAAV</sequence>
<dbReference type="EMBL" id="JAKGAQ010000001">
    <property type="protein sequence ID" value="MCF2870572.1"/>
    <property type="molecule type" value="Genomic_DNA"/>
</dbReference>
<keyword evidence="4" id="KW-0804">Transcription</keyword>
<dbReference type="Gene3D" id="1.10.10.60">
    <property type="entry name" value="Homeodomain-like"/>
    <property type="match status" value="1"/>
</dbReference>
<dbReference type="PRINTS" id="PR00032">
    <property type="entry name" value="HTHARAC"/>
</dbReference>
<dbReference type="Pfam" id="PF12833">
    <property type="entry name" value="HTH_18"/>
    <property type="match status" value="1"/>
</dbReference>
<organism evidence="6 7">
    <name type="scientific">Octadecabacter dasysiphoniae</name>
    <dbReference type="NCBI Taxonomy" id="2909341"/>
    <lineage>
        <taxon>Bacteria</taxon>
        <taxon>Pseudomonadati</taxon>
        <taxon>Pseudomonadota</taxon>
        <taxon>Alphaproteobacteria</taxon>
        <taxon>Rhodobacterales</taxon>
        <taxon>Roseobacteraceae</taxon>
        <taxon>Octadecabacter</taxon>
    </lineage>
</organism>
<name>A0ABS9CU26_9RHOB</name>
<accession>A0ABS9CU26</accession>
<dbReference type="InterPro" id="IPR003313">
    <property type="entry name" value="AraC-bd"/>
</dbReference>
<evidence type="ECO:0000256" key="3">
    <source>
        <dbReference type="ARBA" id="ARBA00023159"/>
    </source>
</evidence>
<dbReference type="Pfam" id="PF02311">
    <property type="entry name" value="AraC_binding"/>
    <property type="match status" value="1"/>
</dbReference>
<dbReference type="PROSITE" id="PS01124">
    <property type="entry name" value="HTH_ARAC_FAMILY_2"/>
    <property type="match status" value="1"/>
</dbReference>
<evidence type="ECO:0000256" key="4">
    <source>
        <dbReference type="ARBA" id="ARBA00023163"/>
    </source>
</evidence>
<dbReference type="InterPro" id="IPR037923">
    <property type="entry name" value="HTH-like"/>
</dbReference>
<protein>
    <submittedName>
        <fullName evidence="6">AraC family transcriptional regulator</fullName>
    </submittedName>
</protein>
<dbReference type="InterPro" id="IPR020449">
    <property type="entry name" value="Tscrpt_reg_AraC-type_HTH"/>
</dbReference>
<dbReference type="SMART" id="SM00342">
    <property type="entry name" value="HTH_ARAC"/>
    <property type="match status" value="1"/>
</dbReference>
<comment type="caution">
    <text evidence="6">The sequence shown here is derived from an EMBL/GenBank/DDBJ whole genome shotgun (WGS) entry which is preliminary data.</text>
</comment>
<keyword evidence="1" id="KW-0805">Transcription regulation</keyword>
<evidence type="ECO:0000313" key="6">
    <source>
        <dbReference type="EMBL" id="MCF2870572.1"/>
    </source>
</evidence>
<dbReference type="InterPro" id="IPR009057">
    <property type="entry name" value="Homeodomain-like_sf"/>
</dbReference>
<dbReference type="PANTHER" id="PTHR43280">
    <property type="entry name" value="ARAC-FAMILY TRANSCRIPTIONAL REGULATOR"/>
    <property type="match status" value="1"/>
</dbReference>
<dbReference type="PANTHER" id="PTHR43280:SF32">
    <property type="entry name" value="TRANSCRIPTIONAL REGULATORY PROTEIN"/>
    <property type="match status" value="1"/>
</dbReference>
<dbReference type="Proteomes" id="UP001200557">
    <property type="component" value="Unassembled WGS sequence"/>
</dbReference>
<dbReference type="SUPFAM" id="SSF51215">
    <property type="entry name" value="Regulatory protein AraC"/>
    <property type="match status" value="1"/>
</dbReference>
<evidence type="ECO:0000259" key="5">
    <source>
        <dbReference type="PROSITE" id="PS01124"/>
    </source>
</evidence>
<feature type="domain" description="HTH araC/xylS-type" evidence="5">
    <location>
        <begin position="168"/>
        <end position="266"/>
    </location>
</feature>
<reference evidence="6 7" key="1">
    <citation type="submission" date="2022-01" db="EMBL/GenBank/DDBJ databases">
        <title>Octadecabacter sp. nov., isolated from a marine alga.</title>
        <authorList>
            <person name="Jin M.S."/>
            <person name="Kim H.M."/>
            <person name="Han D.M."/>
            <person name="Jung J.J."/>
            <person name="Jeon C.O."/>
        </authorList>
    </citation>
    <scope>NUCLEOTIDE SEQUENCE [LARGE SCALE GENOMIC DNA]</scope>
    <source>
        <strain evidence="6 7">G9-8</strain>
    </source>
</reference>
<proteinExistence type="predicted"/>
<evidence type="ECO:0000256" key="2">
    <source>
        <dbReference type="ARBA" id="ARBA00023125"/>
    </source>
</evidence>
<keyword evidence="7" id="KW-1185">Reference proteome</keyword>
<dbReference type="SUPFAM" id="SSF46689">
    <property type="entry name" value="Homeodomain-like"/>
    <property type="match status" value="1"/>
</dbReference>
<gene>
    <name evidence="6" type="ORF">L0664_05800</name>
</gene>
<dbReference type="InterPro" id="IPR018060">
    <property type="entry name" value="HTH_AraC"/>
</dbReference>
<evidence type="ECO:0000256" key="1">
    <source>
        <dbReference type="ARBA" id="ARBA00023015"/>
    </source>
</evidence>